<dbReference type="OrthoDB" id="515032at2"/>
<dbReference type="Pfam" id="PF14105">
    <property type="entry name" value="DUF4278"/>
    <property type="match status" value="1"/>
</dbReference>
<dbReference type="EMBL" id="AP018227">
    <property type="protein sequence ID" value="BAY87065.1"/>
    <property type="molecule type" value="Genomic_DNA"/>
</dbReference>
<name>A0A1Z4M0S2_9CYAN</name>
<dbReference type="Proteomes" id="UP000218418">
    <property type="component" value="Chromosome"/>
</dbReference>
<accession>A0A1Z4M0S2</accession>
<sequence>MKLIYRGIEYEQAPIAELAEREVALNYRGVQWKRYQSSNALINPHAAELKYRGIGYYSGTPEKVEELKQRKKLNFIFKKSSNLFTRNRPINNDLAETHSTNLCHDLQRRLQLAKLNGDDKLIQMLEDEANQLSFQNCQLSFDDC</sequence>
<dbReference type="AlphaFoldDB" id="A0A1Z4M0S2"/>
<organism evidence="1 2">
    <name type="scientific">Calothrix parasitica NIES-267</name>
    <dbReference type="NCBI Taxonomy" id="1973488"/>
    <lineage>
        <taxon>Bacteria</taxon>
        <taxon>Bacillati</taxon>
        <taxon>Cyanobacteriota</taxon>
        <taxon>Cyanophyceae</taxon>
        <taxon>Nostocales</taxon>
        <taxon>Calotrichaceae</taxon>
        <taxon>Calothrix</taxon>
    </lineage>
</organism>
<evidence type="ECO:0000313" key="1">
    <source>
        <dbReference type="EMBL" id="BAY87065.1"/>
    </source>
</evidence>
<reference evidence="1 2" key="1">
    <citation type="submission" date="2017-06" db="EMBL/GenBank/DDBJ databases">
        <title>Genome sequencing of cyanobaciteial culture collection at National Institute for Environmental Studies (NIES).</title>
        <authorList>
            <person name="Hirose Y."/>
            <person name="Shimura Y."/>
            <person name="Fujisawa T."/>
            <person name="Nakamura Y."/>
            <person name="Kawachi M."/>
        </authorList>
    </citation>
    <scope>NUCLEOTIDE SEQUENCE [LARGE SCALE GENOMIC DNA]</scope>
    <source>
        <strain evidence="1 2">NIES-267</strain>
    </source>
</reference>
<protein>
    <recommendedName>
        <fullName evidence="3">DUF4278 domain-containing protein</fullName>
    </recommendedName>
</protein>
<gene>
    <name evidence="1" type="ORF">NIES267_65760</name>
</gene>
<proteinExistence type="predicted"/>
<evidence type="ECO:0008006" key="3">
    <source>
        <dbReference type="Google" id="ProtNLM"/>
    </source>
</evidence>
<keyword evidence="2" id="KW-1185">Reference proteome</keyword>
<evidence type="ECO:0000313" key="2">
    <source>
        <dbReference type="Proteomes" id="UP000218418"/>
    </source>
</evidence>
<dbReference type="InterPro" id="IPR025458">
    <property type="entry name" value="DUF4278"/>
</dbReference>